<gene>
    <name evidence="1" type="ORF">JAAARDRAFT_211680</name>
</gene>
<dbReference type="EMBL" id="KL197759">
    <property type="protein sequence ID" value="KDQ50513.1"/>
    <property type="molecule type" value="Genomic_DNA"/>
</dbReference>
<proteinExistence type="predicted"/>
<name>A0A067P6J8_9AGAM</name>
<protein>
    <submittedName>
        <fullName evidence="1">Uncharacterized protein</fullName>
    </submittedName>
</protein>
<keyword evidence="2" id="KW-1185">Reference proteome</keyword>
<dbReference type="InParanoid" id="A0A067P6J8"/>
<evidence type="ECO:0000313" key="1">
    <source>
        <dbReference type="EMBL" id="KDQ50513.1"/>
    </source>
</evidence>
<evidence type="ECO:0000313" key="2">
    <source>
        <dbReference type="Proteomes" id="UP000027265"/>
    </source>
</evidence>
<organism evidence="1 2">
    <name type="scientific">Jaapia argillacea MUCL 33604</name>
    <dbReference type="NCBI Taxonomy" id="933084"/>
    <lineage>
        <taxon>Eukaryota</taxon>
        <taxon>Fungi</taxon>
        <taxon>Dikarya</taxon>
        <taxon>Basidiomycota</taxon>
        <taxon>Agaricomycotina</taxon>
        <taxon>Agaricomycetes</taxon>
        <taxon>Agaricomycetidae</taxon>
        <taxon>Jaapiales</taxon>
        <taxon>Jaapiaceae</taxon>
        <taxon>Jaapia</taxon>
    </lineage>
</organism>
<dbReference type="HOGENOM" id="CLU_657324_0_0_1"/>
<sequence length="418" mass="46556">MVYILSTAPNPEVAIALPSMSLLELKRQVLWSIHLDGVWRDSGNIATHLVARTYPARFDLVGISLFPGGKWLIELRRQRLSLIELDRYKCVGSIVLAYPVYRHFLRQQFVVMLSDHEVGYVLSFYKGVLGEWSGGVLQIYCVDALSWDQGFDLILEIKLPREGILANVAVAGNLLAFEYDLRRGGDAKFLVVREVDSHKQAMMRWSHPARIRTLQILSECWLVVVDEDGAVLVDLSDVRMIPSTGDIDRDTRHVQFPHTVRICNDGWETPHLFAPAICAPRYLPQPVFLGSSALCIVDVLPHSPSMPTLFTHAAPYPSKALKVLQRSRKLGTRRSVACVISNVGVDPCLWFCAAPNGDDFGEWKAADLVVSEVDLAGLLSRGHIPESFAYDEASGRMCIVTNSNGMDGFVVLITIDGR</sequence>
<reference evidence="2" key="1">
    <citation type="journal article" date="2014" name="Proc. Natl. Acad. Sci. U.S.A.">
        <title>Extensive sampling of basidiomycete genomes demonstrates inadequacy of the white-rot/brown-rot paradigm for wood decay fungi.</title>
        <authorList>
            <person name="Riley R."/>
            <person name="Salamov A.A."/>
            <person name="Brown D.W."/>
            <person name="Nagy L.G."/>
            <person name="Floudas D."/>
            <person name="Held B.W."/>
            <person name="Levasseur A."/>
            <person name="Lombard V."/>
            <person name="Morin E."/>
            <person name="Otillar R."/>
            <person name="Lindquist E.A."/>
            <person name="Sun H."/>
            <person name="LaButti K.M."/>
            <person name="Schmutz J."/>
            <person name="Jabbour D."/>
            <person name="Luo H."/>
            <person name="Baker S.E."/>
            <person name="Pisabarro A.G."/>
            <person name="Walton J.D."/>
            <person name="Blanchette R.A."/>
            <person name="Henrissat B."/>
            <person name="Martin F."/>
            <person name="Cullen D."/>
            <person name="Hibbett D.S."/>
            <person name="Grigoriev I.V."/>
        </authorList>
    </citation>
    <scope>NUCLEOTIDE SEQUENCE [LARGE SCALE GENOMIC DNA]</scope>
    <source>
        <strain evidence="2">MUCL 33604</strain>
    </source>
</reference>
<dbReference type="AlphaFoldDB" id="A0A067P6J8"/>
<accession>A0A067P6J8</accession>
<dbReference type="Proteomes" id="UP000027265">
    <property type="component" value="Unassembled WGS sequence"/>
</dbReference>